<dbReference type="Gene3D" id="1.10.10.60">
    <property type="entry name" value="Homeodomain-like"/>
    <property type="match status" value="2"/>
</dbReference>
<keyword evidence="4" id="KW-1185">Reference proteome</keyword>
<dbReference type="STRING" id="8010.ENSELUP00000031961"/>
<dbReference type="OrthoDB" id="5812619at2759"/>
<dbReference type="PANTHER" id="PTHR46760:SF1">
    <property type="entry name" value="TRANSCRIPTION TERMINATION FACTOR 1"/>
    <property type="match status" value="1"/>
</dbReference>
<reference evidence="3" key="2">
    <citation type="submission" date="2020-02" db="EMBL/GenBank/DDBJ databases">
        <title>Esox lucius (northern pike) genome, fEsoLuc1, primary haplotype.</title>
        <authorList>
            <person name="Myers G."/>
            <person name="Karagic N."/>
            <person name="Meyer A."/>
            <person name="Pippel M."/>
            <person name="Reichard M."/>
            <person name="Winkler S."/>
            <person name="Tracey A."/>
            <person name="Sims Y."/>
            <person name="Howe K."/>
            <person name="Rhie A."/>
            <person name="Formenti G."/>
            <person name="Durbin R."/>
            <person name="Fedrigo O."/>
            <person name="Jarvis E.D."/>
        </authorList>
    </citation>
    <scope>NUCLEOTIDE SEQUENCE [LARGE SCALE GENOMIC DNA]</scope>
</reference>
<dbReference type="FunCoup" id="A0A3P8ZTM8">
    <property type="interactions" value="312"/>
</dbReference>
<feature type="compositionally biased region" description="Basic and acidic residues" evidence="1">
    <location>
        <begin position="309"/>
        <end position="321"/>
    </location>
</feature>
<dbReference type="GeneID" id="105027813"/>
<evidence type="ECO:0000259" key="2">
    <source>
        <dbReference type="PROSITE" id="PS50090"/>
    </source>
</evidence>
<accession>A0A3P8ZTM8</accession>
<name>A0A3P8ZTM8_ESOLU</name>
<organism evidence="3 4">
    <name type="scientific">Esox lucius</name>
    <name type="common">Northern pike</name>
    <dbReference type="NCBI Taxonomy" id="8010"/>
    <lineage>
        <taxon>Eukaryota</taxon>
        <taxon>Metazoa</taxon>
        <taxon>Chordata</taxon>
        <taxon>Craniata</taxon>
        <taxon>Vertebrata</taxon>
        <taxon>Euteleostomi</taxon>
        <taxon>Actinopterygii</taxon>
        <taxon>Neopterygii</taxon>
        <taxon>Teleostei</taxon>
        <taxon>Protacanthopterygii</taxon>
        <taxon>Esociformes</taxon>
        <taxon>Esocidae</taxon>
        <taxon>Esox</taxon>
    </lineage>
</organism>
<proteinExistence type="predicted"/>
<dbReference type="InterPro" id="IPR009057">
    <property type="entry name" value="Homeodomain-like_sf"/>
</dbReference>
<reference evidence="4" key="1">
    <citation type="journal article" date="2014" name="PLoS ONE">
        <title>The genome and linkage map of the northern pike (Esox lucius): conserved synteny revealed between the salmonid sister group and the Neoteleostei.</title>
        <authorList>
            <person name="Rondeau E.B."/>
            <person name="Minkley D.R."/>
            <person name="Leong J.S."/>
            <person name="Messmer A.M."/>
            <person name="Jantzen J.R."/>
            <person name="von Schalburg K.R."/>
            <person name="Lemon C."/>
            <person name="Bird N.H."/>
            <person name="Koop B.F."/>
        </authorList>
    </citation>
    <scope>NUCLEOTIDE SEQUENCE</scope>
</reference>
<protein>
    <recommendedName>
        <fullName evidence="2">Myb-like domain-containing protein</fullName>
    </recommendedName>
</protein>
<dbReference type="GO" id="GO:0003682">
    <property type="term" value="F:chromatin binding"/>
    <property type="evidence" value="ECO:0007669"/>
    <property type="project" value="TreeGrafter"/>
</dbReference>
<dbReference type="OMA" id="PKHFRKD"/>
<dbReference type="AlphaFoldDB" id="A0A3P8ZTM8"/>
<dbReference type="Bgee" id="ENSELUG00000009698">
    <property type="expression patterns" value="Expressed in stomach and 14 other cell types or tissues"/>
</dbReference>
<feature type="region of interest" description="Disordered" evidence="1">
    <location>
        <begin position="27"/>
        <end position="174"/>
    </location>
</feature>
<dbReference type="SUPFAM" id="SSF46689">
    <property type="entry name" value="Homeodomain-like"/>
    <property type="match status" value="2"/>
</dbReference>
<reference evidence="3" key="4">
    <citation type="submission" date="2025-09" db="UniProtKB">
        <authorList>
            <consortium name="Ensembl"/>
        </authorList>
    </citation>
    <scope>IDENTIFICATION</scope>
</reference>
<dbReference type="FunFam" id="1.10.10.60:FF:000480">
    <property type="entry name" value="Si:ch73-376l24.4"/>
    <property type="match status" value="1"/>
</dbReference>
<feature type="compositionally biased region" description="Basic residues" evidence="1">
    <location>
        <begin position="45"/>
        <end position="55"/>
    </location>
</feature>
<dbReference type="InParanoid" id="A0A3P8ZTM8"/>
<dbReference type="PANTHER" id="PTHR46760">
    <property type="entry name" value="TRANSCRIPTION TERMINATION FACTOR 1"/>
    <property type="match status" value="1"/>
</dbReference>
<dbReference type="RefSeq" id="XP_010898394.2">
    <property type="nucleotide sequence ID" value="XM_010900092.3"/>
</dbReference>
<reference evidence="3" key="3">
    <citation type="submission" date="2025-08" db="UniProtKB">
        <authorList>
            <consortium name="Ensembl"/>
        </authorList>
    </citation>
    <scope>IDENTIFICATION</scope>
</reference>
<dbReference type="Proteomes" id="UP000265140">
    <property type="component" value="Chromosome 13"/>
</dbReference>
<dbReference type="PROSITE" id="PS50090">
    <property type="entry name" value="MYB_LIKE"/>
    <property type="match status" value="1"/>
</dbReference>
<dbReference type="InterPro" id="IPR001005">
    <property type="entry name" value="SANT/Myb"/>
</dbReference>
<evidence type="ECO:0000313" key="4">
    <source>
        <dbReference type="Proteomes" id="UP000265140"/>
    </source>
</evidence>
<dbReference type="KEGG" id="els:105027813"/>
<dbReference type="CDD" id="cd00167">
    <property type="entry name" value="SANT"/>
    <property type="match status" value="1"/>
</dbReference>
<dbReference type="InterPro" id="IPR053078">
    <property type="entry name" value="TTF1-like"/>
</dbReference>
<dbReference type="Pfam" id="PF13921">
    <property type="entry name" value="Myb_DNA-bind_6"/>
    <property type="match status" value="1"/>
</dbReference>
<feature type="region of interest" description="Disordered" evidence="1">
    <location>
        <begin position="243"/>
        <end position="321"/>
    </location>
</feature>
<evidence type="ECO:0000313" key="3">
    <source>
        <dbReference type="Ensembl" id="ENSELUP00000031961.2"/>
    </source>
</evidence>
<dbReference type="SMART" id="SM00717">
    <property type="entry name" value="SANT"/>
    <property type="match status" value="2"/>
</dbReference>
<dbReference type="RefSeq" id="XP_010898393.2">
    <property type="nucleotide sequence ID" value="XM_010900091.3"/>
</dbReference>
<feature type="domain" description="Myb-like" evidence="2">
    <location>
        <begin position="488"/>
        <end position="559"/>
    </location>
</feature>
<evidence type="ECO:0000256" key="1">
    <source>
        <dbReference type="SAM" id="MobiDB-lite"/>
    </source>
</evidence>
<dbReference type="GO" id="GO:0006363">
    <property type="term" value="P:termination of RNA polymerase I transcription"/>
    <property type="evidence" value="ECO:0007669"/>
    <property type="project" value="TreeGrafter"/>
</dbReference>
<dbReference type="GeneTree" id="ENSGT00940000159729"/>
<sequence length="687" mass="79381">MANMLWFAKQEANENQVLLEMSTKSPIIFEDTPELNSSASDTAKKSKKRKKKKKIKELSEQGQEEPMILDDEKGHQQLANGNRVKRKHKSNTVTELDQVETERKKRKKDLNEKQLDVYQDQVNEPDLQEKTNGKKKNKLKNLQTQPQGDSGVAADDNGRSHKKTKNKGCEAEQGLNNVLSKLAVDVSGITVPDEMRKCKKKHKNRRTELIAGVEKQTVSADDSDIIDLNTKMNKRVGSVLTEVQENVKEKRKKKKKRLNDAGGPAAVEVKGRIRRKHSRESDTAIDSDAGTSGETVPDTGEEGTQETRSSQETERPSLEDWPELKELKEFIPNVESRSNEAIRKLISYDLERFKEFRSKGIKIRSGRYSATENEKLMTNVYDFMALTGISSACKLFYPLRYKDEMSEIKKLKSQNKFHERLAEGIPRPWHNIYLRGRKIFDGNNYKGRFTKDELHSLKKLQTLHGNSWSKISELTGRSESALEKRFSHISEKTGPWTNEEHKRLMDAVRDHLTGQAETGSGPAVVRRDKLYRQIPWKAVCDRVKTRHWTQCRSKWMLVLRRKMRHDQTAFVKGVKSIQFKLDLIKALNELQVEDMSDINWEKLAFTMGDVTPRYLQTHFYKLKVSKVPLWQNKSFCEVIDFLYSKVLPKFEDYLHKAGFELESRSKPQELILLSAIFDDLEDCDYDD</sequence>
<dbReference type="Ensembl" id="ENSELUT00000004404.3">
    <property type="protein sequence ID" value="ENSELUP00000031961.2"/>
    <property type="gene ID" value="ENSELUG00000009698.3"/>
</dbReference>
<dbReference type="GO" id="GO:0005730">
    <property type="term" value="C:nucleolus"/>
    <property type="evidence" value="ECO:0007669"/>
    <property type="project" value="TreeGrafter"/>
</dbReference>